<dbReference type="EC" id="3.2.1.39" evidence="3"/>
<evidence type="ECO:0000256" key="8">
    <source>
        <dbReference type="ARBA" id="ARBA00023326"/>
    </source>
</evidence>
<dbReference type="PROSITE" id="PS52008">
    <property type="entry name" value="GH81"/>
    <property type="match status" value="1"/>
</dbReference>
<dbReference type="InterPro" id="IPR040720">
    <property type="entry name" value="GH81_C"/>
</dbReference>
<reference evidence="13" key="1">
    <citation type="submission" date="2021-01" db="EMBL/GenBank/DDBJ databases">
        <authorList>
            <person name="Corre E."/>
            <person name="Pelletier E."/>
            <person name="Niang G."/>
            <person name="Scheremetjew M."/>
            <person name="Finn R."/>
            <person name="Kale V."/>
            <person name="Holt S."/>
            <person name="Cochrane G."/>
            <person name="Meng A."/>
            <person name="Brown T."/>
            <person name="Cohen L."/>
        </authorList>
    </citation>
    <scope>NUCLEOTIDE SEQUENCE</scope>
    <source>
        <strain evidence="13">CCMP1594</strain>
    </source>
</reference>
<organism evidence="13">
    <name type="scientific">Eutreptiella gymnastica</name>
    <dbReference type="NCBI Taxonomy" id="73025"/>
    <lineage>
        <taxon>Eukaryota</taxon>
        <taxon>Discoba</taxon>
        <taxon>Euglenozoa</taxon>
        <taxon>Euglenida</taxon>
        <taxon>Spirocuta</taxon>
        <taxon>Euglenophyceae</taxon>
        <taxon>Eutreptiales</taxon>
        <taxon>Eutreptiaceae</taxon>
        <taxon>Eutreptiella</taxon>
    </lineage>
</organism>
<feature type="signal peptide" evidence="10">
    <location>
        <begin position="1"/>
        <end position="21"/>
    </location>
</feature>
<dbReference type="Pfam" id="PF17652">
    <property type="entry name" value="Glyco_hydro81C"/>
    <property type="match status" value="2"/>
</dbReference>
<comment type="similarity">
    <text evidence="2">Belongs to the glycosyl hydrolase 81 family.</text>
</comment>
<keyword evidence="6" id="KW-0326">Glycosidase</keyword>
<evidence type="ECO:0000256" key="10">
    <source>
        <dbReference type="SAM" id="SignalP"/>
    </source>
</evidence>
<evidence type="ECO:0000259" key="12">
    <source>
        <dbReference type="Pfam" id="PF17652"/>
    </source>
</evidence>
<evidence type="ECO:0000256" key="1">
    <source>
        <dbReference type="ARBA" id="ARBA00000382"/>
    </source>
</evidence>
<feature type="domain" description="Glycosyl hydrolase family 81 C-terminal" evidence="12">
    <location>
        <begin position="426"/>
        <end position="500"/>
    </location>
</feature>
<keyword evidence="4" id="KW-0378">Hydrolase</keyword>
<comment type="catalytic activity">
    <reaction evidence="1">
        <text>Hydrolysis of (1-&gt;3)-beta-D-glucosidic linkages in (1-&gt;3)-beta-D-glucans.</text>
        <dbReference type="EC" id="3.2.1.39"/>
    </reaction>
</comment>
<feature type="domain" description="Glycosyl hydrolase family 81 C-terminal" evidence="12">
    <location>
        <begin position="515"/>
        <end position="759"/>
    </location>
</feature>
<keyword evidence="9" id="KW-1133">Transmembrane helix</keyword>
<dbReference type="AlphaFoldDB" id="A0A7S4G0Z3"/>
<evidence type="ECO:0000256" key="3">
    <source>
        <dbReference type="ARBA" id="ARBA00012780"/>
    </source>
</evidence>
<dbReference type="GO" id="GO:0042973">
    <property type="term" value="F:glucan endo-1,3-beta-D-glucosidase activity"/>
    <property type="evidence" value="ECO:0007669"/>
    <property type="project" value="UniProtKB-EC"/>
</dbReference>
<dbReference type="PANTHER" id="PTHR31983:SF0">
    <property type="entry name" value="GLUCAN ENDO-1,3-BETA-D-GLUCOSIDASE 2"/>
    <property type="match status" value="1"/>
</dbReference>
<evidence type="ECO:0000256" key="5">
    <source>
        <dbReference type="ARBA" id="ARBA00023277"/>
    </source>
</evidence>
<dbReference type="EMBL" id="HBJA01094605">
    <property type="protein sequence ID" value="CAE0821638.1"/>
    <property type="molecule type" value="Transcribed_RNA"/>
</dbReference>
<dbReference type="Gene3D" id="2.70.98.30">
    <property type="entry name" value="Golgi alpha-mannosidase II, domain 4"/>
    <property type="match status" value="1"/>
</dbReference>
<dbReference type="GO" id="GO:0000272">
    <property type="term" value="P:polysaccharide catabolic process"/>
    <property type="evidence" value="ECO:0007669"/>
    <property type="project" value="UniProtKB-KW"/>
</dbReference>
<keyword evidence="8" id="KW-0624">Polysaccharide degradation</keyword>
<evidence type="ECO:0000259" key="11">
    <source>
        <dbReference type="Pfam" id="PF03639"/>
    </source>
</evidence>
<dbReference type="PANTHER" id="PTHR31983">
    <property type="entry name" value="ENDO-1,3(4)-BETA-GLUCANASE 1"/>
    <property type="match status" value="1"/>
</dbReference>
<protein>
    <recommendedName>
        <fullName evidence="3">glucan endo-1,3-beta-D-glucosidase</fullName>
        <ecNumber evidence="3">3.2.1.39</ecNumber>
    </recommendedName>
</protein>
<keyword evidence="9" id="KW-0472">Membrane</keyword>
<sequence length="875" mass="97302">MGRPHGLIYLCFLALFDLVTGSYMSTRVPQELGFRHVQRAVDAQPKSGVLCLIDNHDRALDTNRWWVPAIAPKSADEAQPRQITPLPYMLTMQNFELRVSYPWVKASADDVRTIIEPRNNDWVFTTQSPPSAFCLQRGDQLTASFAWYTPTANSTATVMKGHFAQGTPYITTEFTAAAPVISTRQTLRKFFVDGKPVDCKGESRSGKEYIVQLADSDTEWMLWFPEDTAVVCNSESALTTLRVMDTSFTGVVRLALSNNCTTADRSPTTGEVSWHCEKSGGAHSSRDQLHYKEALRKGREVYPDAADVQLSRTLEKVSYSLQWKTAGCWSAAATGPLLMIALPHHIKQMEQTPNIAILHAGGHRNLAGYTTPVMTSNNHWDMSIEIQPIPWLGIPDLTKVPQIREALVDNDGSFDLAPDAANGMIDPYNAGKLLARMARLALIADSTGEKKILESLLTRLQKYLALWLHPEKNNVLMYDATWGGVISCGCRYEGFGSTAYCANNATRLECPAFSDVGFDFGNAWYNDHHFHYGYLIYAAAVVAKYRTAWAAKNDDHIQLLIRDIANPNSNDPHFPQHRLFDWYRGHSWASGIVASPNGLNQESGTEALNAHYGLYLYGVATGNELLAMTGQTMLLTEAKSLQSYWQVHPDSNAYPPEYQHDIAGIVWDRLVEHHSFFGKQPFFVYGIQLIPITPVVHIAIDLHWLRKGFPTWQKSCSQDRSLCEESGFVSFMIAAQALLNKEAAWKAALELDQSVFAASCAGGNGNSLTNLLHFVASSQSITVVPAEIRYSWPIVLMGWLVLCVIAVLMLFFAGYGSAIRMVCCNWDSQAAWLSEEEDEIEVNDMPICTELSFGPGHEFESAHTLSAATKYGTTS</sequence>
<accession>A0A7S4G0Z3</accession>
<evidence type="ECO:0000256" key="7">
    <source>
        <dbReference type="ARBA" id="ARBA00023316"/>
    </source>
</evidence>
<feature type="domain" description="Glycosyl hydrolase family 81 N-terminal" evidence="11">
    <location>
        <begin position="79"/>
        <end position="383"/>
    </location>
</feature>
<keyword evidence="10" id="KW-0732">Signal</keyword>
<feature type="transmembrane region" description="Helical" evidence="9">
    <location>
        <begin position="790"/>
        <end position="812"/>
    </location>
</feature>
<keyword evidence="5" id="KW-0119">Carbohydrate metabolism</keyword>
<name>A0A7S4G0Z3_9EUGL</name>
<evidence type="ECO:0000256" key="6">
    <source>
        <dbReference type="ARBA" id="ARBA00023295"/>
    </source>
</evidence>
<feature type="chain" id="PRO_5030554903" description="glucan endo-1,3-beta-D-glucosidase" evidence="10">
    <location>
        <begin position="22"/>
        <end position="875"/>
    </location>
</feature>
<gene>
    <name evidence="13" type="ORF">EGYM00163_LOCUS32813</name>
</gene>
<dbReference type="Pfam" id="PF03639">
    <property type="entry name" value="Glyco_hydro_81"/>
    <property type="match status" value="1"/>
</dbReference>
<evidence type="ECO:0000256" key="9">
    <source>
        <dbReference type="SAM" id="Phobius"/>
    </source>
</evidence>
<keyword evidence="9" id="KW-0812">Transmembrane</keyword>
<keyword evidence="7" id="KW-0961">Cell wall biogenesis/degradation</keyword>
<dbReference type="GO" id="GO:0052861">
    <property type="term" value="F:endo-1,3(4)-beta-glucanase activity"/>
    <property type="evidence" value="ECO:0007669"/>
    <property type="project" value="InterPro"/>
</dbReference>
<evidence type="ECO:0000313" key="13">
    <source>
        <dbReference type="EMBL" id="CAE0821638.1"/>
    </source>
</evidence>
<dbReference type="GO" id="GO:0071555">
    <property type="term" value="P:cell wall organization"/>
    <property type="evidence" value="ECO:0007669"/>
    <property type="project" value="UniProtKB-KW"/>
</dbReference>
<evidence type="ECO:0000256" key="4">
    <source>
        <dbReference type="ARBA" id="ARBA00022801"/>
    </source>
</evidence>
<dbReference type="InterPro" id="IPR005200">
    <property type="entry name" value="Endo-beta-glucanase"/>
</dbReference>
<evidence type="ECO:0000256" key="2">
    <source>
        <dbReference type="ARBA" id="ARBA00010730"/>
    </source>
</evidence>
<dbReference type="InterPro" id="IPR040451">
    <property type="entry name" value="GH81_N"/>
</dbReference>
<proteinExistence type="inferred from homology"/>